<accession>A0A6J4KUI6</accession>
<organism evidence="1">
    <name type="scientific">uncultured Nocardioidaceae bacterium</name>
    <dbReference type="NCBI Taxonomy" id="253824"/>
    <lineage>
        <taxon>Bacteria</taxon>
        <taxon>Bacillati</taxon>
        <taxon>Actinomycetota</taxon>
        <taxon>Actinomycetes</taxon>
        <taxon>Propionibacteriales</taxon>
        <taxon>Nocardioidaceae</taxon>
        <taxon>environmental samples</taxon>
    </lineage>
</organism>
<dbReference type="EMBL" id="CADCUH010000006">
    <property type="protein sequence ID" value="CAA9315129.1"/>
    <property type="molecule type" value="Genomic_DNA"/>
</dbReference>
<name>A0A6J4KUI6_9ACTN</name>
<reference evidence="1" key="1">
    <citation type="submission" date="2020-02" db="EMBL/GenBank/DDBJ databases">
        <authorList>
            <person name="Meier V. D."/>
        </authorList>
    </citation>
    <scope>NUCLEOTIDE SEQUENCE</scope>
    <source>
        <strain evidence="1">AVDCRST_MAG36</strain>
    </source>
</reference>
<protein>
    <submittedName>
        <fullName evidence="1">Uncharacterized protein</fullName>
    </submittedName>
</protein>
<gene>
    <name evidence="1" type="ORF">AVDCRST_MAG36-70</name>
</gene>
<dbReference type="AlphaFoldDB" id="A0A6J4KUI6"/>
<evidence type="ECO:0000313" key="1">
    <source>
        <dbReference type="EMBL" id="CAA9315129.1"/>
    </source>
</evidence>
<sequence>MPVHRVDVAHEAHPRDDRVLGDERDQQLRYRLQRRLGEPAVPGHGADLHDLRGDLLQAAVDRLDERGHLRGQLGSGPP</sequence>
<proteinExistence type="predicted"/>